<protein>
    <submittedName>
        <fullName evidence="5">Serine/arginine-rich splicing factor 3-like isoform X1</fullName>
    </submittedName>
</protein>
<dbReference type="CDD" id="cd12373">
    <property type="entry name" value="RRM_SRSF3_like"/>
    <property type="match status" value="1"/>
</dbReference>
<dbReference type="AlphaFoldDB" id="A0AAJ7UIT9"/>
<dbReference type="Gene3D" id="3.30.70.330">
    <property type="match status" value="1"/>
</dbReference>
<evidence type="ECO:0000256" key="1">
    <source>
        <dbReference type="PROSITE-ProRule" id="PRU00176"/>
    </source>
</evidence>
<evidence type="ECO:0000256" key="2">
    <source>
        <dbReference type="SAM" id="MobiDB-lite"/>
    </source>
</evidence>
<dbReference type="GO" id="GO:0003723">
    <property type="term" value="F:RNA binding"/>
    <property type="evidence" value="ECO:0007669"/>
    <property type="project" value="UniProtKB-UniRule"/>
</dbReference>
<sequence>MSFGRDNGPVECKVYVGNLGSNASEYELEKVFSHYGPLRSVWVARNPPGFAFVQFEDTRDARDACRELDGRLICGSRASVEMSTGERRQKRFGGPAPPWQRSDYGGRRRSPSPRRSPRRSPSPRRRSSVSPRRRSPVSPSRRRRSLSRSRSPRRVSRTGSRSPGPVKRGAGSSVGGGPSSSSARADNGRSRSRS</sequence>
<dbReference type="PANTHER" id="PTHR23147">
    <property type="entry name" value="SERINE/ARGININE RICH SPLICING FACTOR"/>
    <property type="match status" value="1"/>
</dbReference>
<dbReference type="Pfam" id="PF00076">
    <property type="entry name" value="RRM_1"/>
    <property type="match status" value="1"/>
</dbReference>
<dbReference type="SUPFAM" id="SSF54928">
    <property type="entry name" value="RNA-binding domain, RBD"/>
    <property type="match status" value="1"/>
</dbReference>
<keyword evidence="4" id="KW-1185">Reference proteome</keyword>
<dbReference type="FunFam" id="3.30.70.330:FF:000078">
    <property type="entry name" value="serine/arginine-rich splicing factor 7 isoform X1"/>
    <property type="match status" value="1"/>
</dbReference>
<dbReference type="InterPro" id="IPR012677">
    <property type="entry name" value="Nucleotide-bd_a/b_plait_sf"/>
</dbReference>
<dbReference type="GeneID" id="116958538"/>
<feature type="compositionally biased region" description="Low complexity" evidence="2">
    <location>
        <begin position="157"/>
        <end position="171"/>
    </location>
</feature>
<feature type="domain" description="RRM" evidence="3">
    <location>
        <begin position="12"/>
        <end position="85"/>
    </location>
</feature>
<feature type="region of interest" description="Disordered" evidence="2">
    <location>
        <begin position="81"/>
        <end position="194"/>
    </location>
</feature>
<evidence type="ECO:0000313" key="4">
    <source>
        <dbReference type="Proteomes" id="UP001318040"/>
    </source>
</evidence>
<dbReference type="RefSeq" id="XP_032837084.1">
    <property type="nucleotide sequence ID" value="XM_032981193.1"/>
</dbReference>
<keyword evidence="1" id="KW-0694">RNA-binding</keyword>
<dbReference type="InterPro" id="IPR035979">
    <property type="entry name" value="RBD_domain_sf"/>
</dbReference>
<feature type="compositionally biased region" description="Basic residues" evidence="2">
    <location>
        <begin position="107"/>
        <end position="156"/>
    </location>
</feature>
<proteinExistence type="predicted"/>
<dbReference type="PROSITE" id="PS50102">
    <property type="entry name" value="RRM"/>
    <property type="match status" value="1"/>
</dbReference>
<gene>
    <name evidence="5" type="primary">LOC116958538</name>
</gene>
<dbReference type="InterPro" id="IPR000504">
    <property type="entry name" value="RRM_dom"/>
</dbReference>
<dbReference type="InterPro" id="IPR050907">
    <property type="entry name" value="SRSF"/>
</dbReference>
<evidence type="ECO:0000259" key="3">
    <source>
        <dbReference type="PROSITE" id="PS50102"/>
    </source>
</evidence>
<accession>A0AAJ7UIT9</accession>
<name>A0AAJ7UIT9_PETMA</name>
<reference evidence="5" key="1">
    <citation type="submission" date="2025-08" db="UniProtKB">
        <authorList>
            <consortium name="RefSeq"/>
        </authorList>
    </citation>
    <scope>IDENTIFICATION</scope>
    <source>
        <tissue evidence="5">Sperm</tissue>
    </source>
</reference>
<evidence type="ECO:0000313" key="5">
    <source>
        <dbReference type="RefSeq" id="XP_032837084.1"/>
    </source>
</evidence>
<organism evidence="4 5">
    <name type="scientific">Petromyzon marinus</name>
    <name type="common">Sea lamprey</name>
    <dbReference type="NCBI Taxonomy" id="7757"/>
    <lineage>
        <taxon>Eukaryota</taxon>
        <taxon>Metazoa</taxon>
        <taxon>Chordata</taxon>
        <taxon>Craniata</taxon>
        <taxon>Vertebrata</taxon>
        <taxon>Cyclostomata</taxon>
        <taxon>Hyperoartia</taxon>
        <taxon>Petromyzontiformes</taxon>
        <taxon>Petromyzontidae</taxon>
        <taxon>Petromyzon</taxon>
    </lineage>
</organism>
<dbReference type="SMART" id="SM00360">
    <property type="entry name" value="RRM"/>
    <property type="match status" value="1"/>
</dbReference>
<dbReference type="KEGG" id="pmrn:116958538"/>
<dbReference type="Proteomes" id="UP001318040">
    <property type="component" value="Chromosome 79"/>
</dbReference>